<protein>
    <submittedName>
        <fullName evidence="2">Uncharacterized protein</fullName>
    </submittedName>
</protein>
<feature type="compositionally biased region" description="Polar residues" evidence="1">
    <location>
        <begin position="32"/>
        <end position="43"/>
    </location>
</feature>
<name>A0A0E9SUY3_ANGAN</name>
<reference evidence="2" key="2">
    <citation type="journal article" date="2015" name="Fish Shellfish Immunol.">
        <title>Early steps in the European eel (Anguilla anguilla)-Vibrio vulnificus interaction in the gills: Role of the RtxA13 toxin.</title>
        <authorList>
            <person name="Callol A."/>
            <person name="Pajuelo D."/>
            <person name="Ebbesson L."/>
            <person name="Teles M."/>
            <person name="MacKenzie S."/>
            <person name="Amaro C."/>
        </authorList>
    </citation>
    <scope>NUCLEOTIDE SEQUENCE</scope>
</reference>
<feature type="compositionally biased region" description="Basic residues" evidence="1">
    <location>
        <begin position="52"/>
        <end position="63"/>
    </location>
</feature>
<organism evidence="2">
    <name type="scientific">Anguilla anguilla</name>
    <name type="common">European freshwater eel</name>
    <name type="synonym">Muraena anguilla</name>
    <dbReference type="NCBI Taxonomy" id="7936"/>
    <lineage>
        <taxon>Eukaryota</taxon>
        <taxon>Metazoa</taxon>
        <taxon>Chordata</taxon>
        <taxon>Craniata</taxon>
        <taxon>Vertebrata</taxon>
        <taxon>Euteleostomi</taxon>
        <taxon>Actinopterygii</taxon>
        <taxon>Neopterygii</taxon>
        <taxon>Teleostei</taxon>
        <taxon>Anguilliformes</taxon>
        <taxon>Anguillidae</taxon>
        <taxon>Anguilla</taxon>
    </lineage>
</organism>
<proteinExistence type="predicted"/>
<feature type="region of interest" description="Disordered" evidence="1">
    <location>
        <begin position="32"/>
        <end position="63"/>
    </location>
</feature>
<reference evidence="2" key="1">
    <citation type="submission" date="2014-11" db="EMBL/GenBank/DDBJ databases">
        <authorList>
            <person name="Amaro Gonzalez C."/>
        </authorList>
    </citation>
    <scope>NUCLEOTIDE SEQUENCE</scope>
</reference>
<evidence type="ECO:0000256" key="1">
    <source>
        <dbReference type="SAM" id="MobiDB-lite"/>
    </source>
</evidence>
<evidence type="ECO:0000313" key="2">
    <source>
        <dbReference type="EMBL" id="JAH45184.1"/>
    </source>
</evidence>
<sequence>MRQSFKGWGQRTVIRTGGQASFSMQTVLTNRQAENCSDQSASSKPFWPISKRQTKAAQKRPSK</sequence>
<dbReference type="EMBL" id="GBXM01063393">
    <property type="protein sequence ID" value="JAH45184.1"/>
    <property type="molecule type" value="Transcribed_RNA"/>
</dbReference>
<dbReference type="AlphaFoldDB" id="A0A0E9SUY3"/>
<accession>A0A0E9SUY3</accession>